<protein>
    <submittedName>
        <fullName evidence="1">Uncharacterized protein</fullName>
    </submittedName>
</protein>
<proteinExistence type="predicted"/>
<accession>A0ACB0I8G1</accession>
<comment type="caution">
    <text evidence="1">The sequence shown here is derived from an EMBL/GenBank/DDBJ whole genome shotgun (WGS) entry which is preliminary data.</text>
</comment>
<evidence type="ECO:0000313" key="1">
    <source>
        <dbReference type="EMBL" id="CAJ2628384.1"/>
    </source>
</evidence>
<name>A0ACB0I8G1_TRIPR</name>
<dbReference type="EMBL" id="CASHSV030000001">
    <property type="protein sequence ID" value="CAJ2628384.1"/>
    <property type="molecule type" value="Genomic_DNA"/>
</dbReference>
<gene>
    <name evidence="1" type="ORF">MILVUS5_LOCUS625</name>
</gene>
<dbReference type="Proteomes" id="UP001177021">
    <property type="component" value="Unassembled WGS sequence"/>
</dbReference>
<evidence type="ECO:0000313" key="2">
    <source>
        <dbReference type="Proteomes" id="UP001177021"/>
    </source>
</evidence>
<reference evidence="1" key="1">
    <citation type="submission" date="2023-10" db="EMBL/GenBank/DDBJ databases">
        <authorList>
            <person name="Rodriguez Cubillos JULIANA M."/>
            <person name="De Vega J."/>
        </authorList>
    </citation>
    <scope>NUCLEOTIDE SEQUENCE</scope>
</reference>
<keyword evidence="2" id="KW-1185">Reference proteome</keyword>
<sequence length="540" mass="60997">MAFNNEEENTEDYLFKIVLIETTNKLRNRSNKSMNSENGTDQPQPTSGENLTELGWYVLGENQQQVGPYVFSEVREHFLNGYLSENTLLWSEGRTDWKPLSSISELWDQINPQRHDFSSTAVSADADDVDEFEKWQKEIKEAEAQVEASEFGSFSGDVGVAGEESERPSTPPDGEEEFTDDDGTKYKWDRNIRAWVPQEECTAGSALPYGVEEMTFLKEEEVFPIVTDSDASKIVEDSSELSVPATSLKQEINEANNTSVLADGKRKLSDKPEEKKEANKPPDSWFELKVNTHVYVTGLPEDVTVDEVVETFSKYGIIKEDPETKKPRVKLYVDKETGKKKGDALVTYLKEPSVALAIQLLDGALFRPGDKTHEIPMSVSLAKFQQKGEKFVSKQVDKDNRKKKRSKKLEEKMLGWGGRDDSKVSIPTTVVLRYMFTLAEMRADENLRSELEEDVKEECSKLGPIDGVKVCENHPQGVVLVKFKDRKGAHACIELMNGRWFGGRQIHASEDDGLINHATVRDLEEDAKQLEKFGEELEGE</sequence>
<organism evidence="1 2">
    <name type="scientific">Trifolium pratense</name>
    <name type="common">Red clover</name>
    <dbReference type="NCBI Taxonomy" id="57577"/>
    <lineage>
        <taxon>Eukaryota</taxon>
        <taxon>Viridiplantae</taxon>
        <taxon>Streptophyta</taxon>
        <taxon>Embryophyta</taxon>
        <taxon>Tracheophyta</taxon>
        <taxon>Spermatophyta</taxon>
        <taxon>Magnoliopsida</taxon>
        <taxon>eudicotyledons</taxon>
        <taxon>Gunneridae</taxon>
        <taxon>Pentapetalae</taxon>
        <taxon>rosids</taxon>
        <taxon>fabids</taxon>
        <taxon>Fabales</taxon>
        <taxon>Fabaceae</taxon>
        <taxon>Papilionoideae</taxon>
        <taxon>50 kb inversion clade</taxon>
        <taxon>NPAAA clade</taxon>
        <taxon>Hologalegina</taxon>
        <taxon>IRL clade</taxon>
        <taxon>Trifolieae</taxon>
        <taxon>Trifolium</taxon>
    </lineage>
</organism>